<dbReference type="AlphaFoldDB" id="A0AAQ3L3Q6"/>
<dbReference type="PANTHER" id="PTHR34196">
    <property type="entry name" value="OS02G0697700 PROTEIN"/>
    <property type="match status" value="1"/>
</dbReference>
<dbReference type="EMBL" id="CP136898">
    <property type="protein sequence ID" value="WOL20148.1"/>
    <property type="molecule type" value="Genomic_DNA"/>
</dbReference>
<keyword evidence="3" id="KW-1185">Reference proteome</keyword>
<name>A0AAQ3L3Q6_9LILI</name>
<evidence type="ECO:0000256" key="1">
    <source>
        <dbReference type="SAM" id="MobiDB-lite"/>
    </source>
</evidence>
<proteinExistence type="predicted"/>
<evidence type="ECO:0000313" key="2">
    <source>
        <dbReference type="EMBL" id="WOL20148.1"/>
    </source>
</evidence>
<sequence length="149" mass="16905">MVGIFSRFSGYISKPQYAPLKLDKELDQMVGEEEEDGTGAHGGFEREGEDDEVEVHGEFKPIKHPLEPPDDDLPAKYPLPFSSVVNNEAELSDSFVESLRKITESNVGNEERVAKQTPKQTDRKRRYARDQSPSSYNIFQVLQQCKQTV</sequence>
<dbReference type="PANTHER" id="PTHR34196:SF4">
    <property type="entry name" value="OS06G0208200 PROTEIN"/>
    <property type="match status" value="1"/>
</dbReference>
<evidence type="ECO:0000313" key="3">
    <source>
        <dbReference type="Proteomes" id="UP001327560"/>
    </source>
</evidence>
<feature type="region of interest" description="Disordered" evidence="1">
    <location>
        <begin position="26"/>
        <end position="79"/>
    </location>
</feature>
<gene>
    <name evidence="2" type="ORF">Cni_G28950</name>
</gene>
<feature type="compositionally biased region" description="Basic and acidic residues" evidence="1">
    <location>
        <begin position="54"/>
        <end position="67"/>
    </location>
</feature>
<protein>
    <submittedName>
        <fullName evidence="2">Uncharacterized protein</fullName>
    </submittedName>
</protein>
<organism evidence="2 3">
    <name type="scientific">Canna indica</name>
    <name type="common">Indian-shot</name>
    <dbReference type="NCBI Taxonomy" id="4628"/>
    <lineage>
        <taxon>Eukaryota</taxon>
        <taxon>Viridiplantae</taxon>
        <taxon>Streptophyta</taxon>
        <taxon>Embryophyta</taxon>
        <taxon>Tracheophyta</taxon>
        <taxon>Spermatophyta</taxon>
        <taxon>Magnoliopsida</taxon>
        <taxon>Liliopsida</taxon>
        <taxon>Zingiberales</taxon>
        <taxon>Cannaceae</taxon>
        <taxon>Canna</taxon>
    </lineage>
</organism>
<reference evidence="2 3" key="1">
    <citation type="submission" date="2023-10" db="EMBL/GenBank/DDBJ databases">
        <title>Chromosome-scale genome assembly provides insights into flower coloration mechanisms of Canna indica.</title>
        <authorList>
            <person name="Li C."/>
        </authorList>
    </citation>
    <scope>NUCLEOTIDE SEQUENCE [LARGE SCALE GENOMIC DNA]</scope>
    <source>
        <tissue evidence="2">Flower</tissue>
    </source>
</reference>
<dbReference type="Proteomes" id="UP001327560">
    <property type="component" value="Chromosome 9"/>
</dbReference>
<feature type="region of interest" description="Disordered" evidence="1">
    <location>
        <begin position="107"/>
        <end position="134"/>
    </location>
</feature>
<accession>A0AAQ3L3Q6</accession>